<evidence type="ECO:0000313" key="4">
    <source>
        <dbReference type="Proteomes" id="UP000298596"/>
    </source>
</evidence>
<dbReference type="SUPFAM" id="SSF47413">
    <property type="entry name" value="lambda repressor-like DNA-binding domains"/>
    <property type="match status" value="1"/>
</dbReference>
<dbReference type="InterPro" id="IPR010982">
    <property type="entry name" value="Lambda_DNA-bd_dom_sf"/>
</dbReference>
<feature type="region of interest" description="Disordered" evidence="1">
    <location>
        <begin position="76"/>
        <end position="95"/>
    </location>
</feature>
<accession>A0A4D8PZL3</accession>
<gene>
    <name evidence="3" type="ORF">D3867_12895</name>
</gene>
<reference evidence="3 4" key="1">
    <citation type="submission" date="2018-09" db="EMBL/GenBank/DDBJ databases">
        <title>Whole genome based analysis of evolution and adaptive divergence in Indian and Brazilian strains of Azospirillum brasilense.</title>
        <authorList>
            <person name="Singh C."/>
            <person name="Tripathi A.K."/>
        </authorList>
    </citation>
    <scope>NUCLEOTIDE SEQUENCE [LARGE SCALE GENOMIC DNA]</scope>
    <source>
        <strain evidence="3 4">MTCC4036</strain>
    </source>
</reference>
<dbReference type="Proteomes" id="UP000298596">
    <property type="component" value="Chromosome"/>
</dbReference>
<proteinExistence type="predicted"/>
<dbReference type="Gene3D" id="1.10.260.40">
    <property type="entry name" value="lambda repressor-like DNA-binding domains"/>
    <property type="match status" value="1"/>
</dbReference>
<protein>
    <recommendedName>
        <fullName evidence="2">HTH cro/C1-type domain-containing protein</fullName>
    </recommendedName>
</protein>
<dbReference type="EMBL" id="CP032330">
    <property type="protein sequence ID" value="QCO02828.1"/>
    <property type="molecule type" value="Genomic_DNA"/>
</dbReference>
<dbReference type="GO" id="GO:0003677">
    <property type="term" value="F:DNA binding"/>
    <property type="evidence" value="ECO:0007669"/>
    <property type="project" value="InterPro"/>
</dbReference>
<evidence type="ECO:0000259" key="2">
    <source>
        <dbReference type="PROSITE" id="PS50943"/>
    </source>
</evidence>
<dbReference type="InterPro" id="IPR001387">
    <property type="entry name" value="Cro/C1-type_HTH"/>
</dbReference>
<evidence type="ECO:0000313" key="3">
    <source>
        <dbReference type="EMBL" id="QCO02828.1"/>
    </source>
</evidence>
<feature type="domain" description="HTH cro/C1-type" evidence="2">
    <location>
        <begin position="7"/>
        <end position="39"/>
    </location>
</feature>
<sequence>MITPRQIRAARALLGWTQETLADTALVALTALKRLESDRLDVRDTTRDAVRKTLEAHGVIFLSSARGLGVMLVDQQGEAPAMQQEAPKPPRQKHG</sequence>
<evidence type="ECO:0000256" key="1">
    <source>
        <dbReference type="SAM" id="MobiDB-lite"/>
    </source>
</evidence>
<dbReference type="PROSITE" id="PS50943">
    <property type="entry name" value="HTH_CROC1"/>
    <property type="match status" value="1"/>
</dbReference>
<organism evidence="3 4">
    <name type="scientific">Azospirillum brasilense</name>
    <dbReference type="NCBI Taxonomy" id="192"/>
    <lineage>
        <taxon>Bacteria</taxon>
        <taxon>Pseudomonadati</taxon>
        <taxon>Pseudomonadota</taxon>
        <taxon>Alphaproteobacteria</taxon>
        <taxon>Rhodospirillales</taxon>
        <taxon>Azospirillaceae</taxon>
        <taxon>Azospirillum</taxon>
    </lineage>
</organism>
<dbReference type="AlphaFoldDB" id="A0A4D8PZL3"/>
<name>A0A4D8PZL3_AZOBR</name>
<dbReference type="CDD" id="cd00093">
    <property type="entry name" value="HTH_XRE"/>
    <property type="match status" value="1"/>
</dbReference>